<dbReference type="InterPro" id="IPR053967">
    <property type="entry name" value="LlgE_F_G-like_D1"/>
</dbReference>
<dbReference type="Proteomes" id="UP001596990">
    <property type="component" value="Unassembled WGS sequence"/>
</dbReference>
<comment type="caution">
    <text evidence="6">The sequence shown here is derived from an EMBL/GenBank/DDBJ whole genome shotgun (WGS) entry which is preliminary data.</text>
</comment>
<evidence type="ECO:0000259" key="5">
    <source>
        <dbReference type="Pfam" id="PF22692"/>
    </source>
</evidence>
<organism evidence="6 7">
    <name type="scientific">Thalassobacillus hwangdonensis</name>
    <dbReference type="NCBI Taxonomy" id="546108"/>
    <lineage>
        <taxon>Bacteria</taxon>
        <taxon>Bacillati</taxon>
        <taxon>Bacillota</taxon>
        <taxon>Bacilli</taxon>
        <taxon>Bacillales</taxon>
        <taxon>Bacillaceae</taxon>
        <taxon>Thalassobacillus</taxon>
    </lineage>
</organism>
<feature type="domain" description="Flagellar basal body rod protein N-terminal" evidence="3">
    <location>
        <begin position="11"/>
        <end position="35"/>
    </location>
</feature>
<dbReference type="NCBIfam" id="TIGR03506">
    <property type="entry name" value="FlgEFG_subfam"/>
    <property type="match status" value="1"/>
</dbReference>
<sequence length="275" mass="30012">MSRSMIQAAVTMGQLQQKLDVIGNNLSNSNTPGYKAKQADFASLLFQQIDNLNDEENQTGRITPDGVRIGSGAKLSHIDIDLSKGTLQRTDRALDAALLQDNHLFQVQIPTEDGTETRYTRAGNFYLSELGDGRLQLTNGSGYPIIGEDGPILFEEGFDGIAIQEDGSILVERNGQETEEGRLATVEAAQPRMLESAGGSTFRLPDLEALGLTPEQIIVDVEENDVQLQSGSLETSNVDVSKQMSEMLMAQRAYQFNGRSISIGDQMMGLVNQLR</sequence>
<feature type="domain" description="Flagellar basal-body/hook protein C-terminal" evidence="4">
    <location>
        <begin position="229"/>
        <end position="274"/>
    </location>
</feature>
<keyword evidence="6" id="KW-0282">Flagellum</keyword>
<comment type="similarity">
    <text evidence="1 2">Belongs to the flagella basal body rod proteins family.</text>
</comment>
<dbReference type="RefSeq" id="WP_386061151.1">
    <property type="nucleotide sequence ID" value="NZ_JBHTKL010000005.1"/>
</dbReference>
<protein>
    <submittedName>
        <fullName evidence="6">Flagellar hook-basal body protein</fullName>
    </submittedName>
</protein>
<gene>
    <name evidence="6" type="ORF">ACFQ2J_13105</name>
</gene>
<dbReference type="PROSITE" id="PS00588">
    <property type="entry name" value="FLAGELLA_BB_ROD"/>
    <property type="match status" value="1"/>
</dbReference>
<evidence type="ECO:0000259" key="4">
    <source>
        <dbReference type="Pfam" id="PF06429"/>
    </source>
</evidence>
<comment type="subcellular location">
    <subcellularLocation>
        <location evidence="2">Bacterial flagellum basal body</location>
    </subcellularLocation>
</comment>
<name>A0ABW3L4R7_9BACI</name>
<dbReference type="InterPro" id="IPR037925">
    <property type="entry name" value="FlgE/F/G-like"/>
</dbReference>
<evidence type="ECO:0000313" key="6">
    <source>
        <dbReference type="EMBL" id="MFD1020118.1"/>
    </source>
</evidence>
<accession>A0ABW3L4R7</accession>
<keyword evidence="6" id="KW-0969">Cilium</keyword>
<dbReference type="InterPro" id="IPR020013">
    <property type="entry name" value="Flagellar_FlgE/F/G"/>
</dbReference>
<keyword evidence="6" id="KW-0966">Cell projection</keyword>
<dbReference type="PANTHER" id="PTHR30435">
    <property type="entry name" value="FLAGELLAR PROTEIN"/>
    <property type="match status" value="1"/>
</dbReference>
<dbReference type="InterPro" id="IPR010930">
    <property type="entry name" value="Flg_bb/hook_C_dom"/>
</dbReference>
<dbReference type="EMBL" id="JBHTKL010000005">
    <property type="protein sequence ID" value="MFD1020118.1"/>
    <property type="molecule type" value="Genomic_DNA"/>
</dbReference>
<dbReference type="InterPro" id="IPR001444">
    <property type="entry name" value="Flag_bb_rod_N"/>
</dbReference>
<dbReference type="Pfam" id="PF00460">
    <property type="entry name" value="Flg_bb_rod"/>
    <property type="match status" value="1"/>
</dbReference>
<dbReference type="InterPro" id="IPR019776">
    <property type="entry name" value="Flagellar_basal_body_rod_CS"/>
</dbReference>
<proteinExistence type="inferred from homology"/>
<keyword evidence="2" id="KW-0975">Bacterial flagellum</keyword>
<evidence type="ECO:0000259" key="3">
    <source>
        <dbReference type="Pfam" id="PF00460"/>
    </source>
</evidence>
<dbReference type="Pfam" id="PF22692">
    <property type="entry name" value="LlgE_F_G_D1"/>
    <property type="match status" value="1"/>
</dbReference>
<dbReference type="SUPFAM" id="SSF117143">
    <property type="entry name" value="Flagellar hook protein flgE"/>
    <property type="match status" value="1"/>
</dbReference>
<dbReference type="PANTHER" id="PTHR30435:SF19">
    <property type="entry name" value="FLAGELLAR BASAL-BODY ROD PROTEIN FLGG"/>
    <property type="match status" value="1"/>
</dbReference>
<feature type="domain" description="Flagellar hook protein FlgE/F/G-like D1" evidence="5">
    <location>
        <begin position="102"/>
        <end position="170"/>
    </location>
</feature>
<evidence type="ECO:0000313" key="7">
    <source>
        <dbReference type="Proteomes" id="UP001596990"/>
    </source>
</evidence>
<evidence type="ECO:0000256" key="2">
    <source>
        <dbReference type="RuleBase" id="RU362116"/>
    </source>
</evidence>
<reference evidence="7" key="1">
    <citation type="journal article" date="2019" name="Int. J. Syst. Evol. Microbiol.">
        <title>The Global Catalogue of Microorganisms (GCM) 10K type strain sequencing project: providing services to taxonomists for standard genome sequencing and annotation.</title>
        <authorList>
            <consortium name="The Broad Institute Genomics Platform"/>
            <consortium name="The Broad Institute Genome Sequencing Center for Infectious Disease"/>
            <person name="Wu L."/>
            <person name="Ma J."/>
        </authorList>
    </citation>
    <scope>NUCLEOTIDE SEQUENCE [LARGE SCALE GENOMIC DNA]</scope>
    <source>
        <strain evidence="7">CCUG 56607</strain>
    </source>
</reference>
<keyword evidence="7" id="KW-1185">Reference proteome</keyword>
<dbReference type="Pfam" id="PF06429">
    <property type="entry name" value="Flg_bbr_C"/>
    <property type="match status" value="1"/>
</dbReference>
<evidence type="ECO:0000256" key="1">
    <source>
        <dbReference type="ARBA" id="ARBA00009677"/>
    </source>
</evidence>